<dbReference type="Proteomes" id="UP000270626">
    <property type="component" value="Unassembled WGS sequence"/>
</dbReference>
<name>A0A495VKX2_9RHOO</name>
<dbReference type="EMBL" id="RBXP01000019">
    <property type="protein sequence ID" value="RKT49964.1"/>
    <property type="molecule type" value="Genomic_DNA"/>
</dbReference>
<dbReference type="Pfam" id="PF03692">
    <property type="entry name" value="CxxCxxCC"/>
    <property type="match status" value="1"/>
</dbReference>
<dbReference type="AlphaFoldDB" id="A0A495VKX2"/>
<evidence type="ECO:0000313" key="2">
    <source>
        <dbReference type="Proteomes" id="UP000270626"/>
    </source>
</evidence>
<proteinExistence type="predicted"/>
<reference evidence="1 2" key="1">
    <citation type="submission" date="2018-10" db="EMBL/GenBank/DDBJ databases">
        <title>Genomic Encyclopedia of Type Strains, Phase IV (KMG-IV): sequencing the most valuable type-strain genomes for metagenomic binning, comparative biology and taxonomic classification.</title>
        <authorList>
            <person name="Goeker M."/>
        </authorList>
    </citation>
    <scope>NUCLEOTIDE SEQUENCE [LARGE SCALE GENOMIC DNA]</scope>
    <source>
        <strain evidence="1 2">DSM 23841</strain>
    </source>
</reference>
<dbReference type="OrthoDB" id="196483at2"/>
<protein>
    <submittedName>
        <fullName evidence="1">Uncharacterized protein</fullName>
    </submittedName>
</protein>
<organism evidence="1 2">
    <name type="scientific">Azonexus fungiphilus</name>
    <dbReference type="NCBI Taxonomy" id="146940"/>
    <lineage>
        <taxon>Bacteria</taxon>
        <taxon>Pseudomonadati</taxon>
        <taxon>Pseudomonadota</taxon>
        <taxon>Betaproteobacteria</taxon>
        <taxon>Rhodocyclales</taxon>
        <taxon>Azonexaceae</taxon>
        <taxon>Azonexus</taxon>
    </lineage>
</organism>
<dbReference type="InterPro" id="IPR005358">
    <property type="entry name" value="Puta_zinc/iron-chelating_dom"/>
</dbReference>
<evidence type="ECO:0000313" key="1">
    <source>
        <dbReference type="EMBL" id="RKT49964.1"/>
    </source>
</evidence>
<dbReference type="RefSeq" id="WP_121459378.1">
    <property type="nucleotide sequence ID" value="NZ_RBXP01000019.1"/>
</dbReference>
<gene>
    <name evidence="1" type="ORF">DFR40_3107</name>
</gene>
<sequence>MAHSIQIVHRQDDDRVFIDMPDSPDNPCISCGICCAHFRVSFYCGELSDGLGGFVPAELTSKLTPLMACMKGTETGHGRCIALRGALGQPGIACAIYANRPTPCREFPTWLEDGTPNPDCQRLRASIGLPPLAAQRQD</sequence>
<accession>A0A495VKX2</accession>
<keyword evidence="2" id="KW-1185">Reference proteome</keyword>
<comment type="caution">
    <text evidence="1">The sequence shown here is derived from an EMBL/GenBank/DDBJ whole genome shotgun (WGS) entry which is preliminary data.</text>
</comment>